<evidence type="ECO:0000256" key="2">
    <source>
        <dbReference type="ARBA" id="ARBA00023125"/>
    </source>
</evidence>
<dbReference type="PANTHER" id="PTHR10270">
    <property type="entry name" value="SOX TRANSCRIPTION FACTOR"/>
    <property type="match status" value="1"/>
</dbReference>
<feature type="DNA-binding region" description="HMG box" evidence="4">
    <location>
        <begin position="100"/>
        <end position="168"/>
    </location>
</feature>
<organism evidence="7 8">
    <name type="scientific">Gomphillus americanus</name>
    <dbReference type="NCBI Taxonomy" id="1940652"/>
    <lineage>
        <taxon>Eukaryota</taxon>
        <taxon>Fungi</taxon>
        <taxon>Dikarya</taxon>
        <taxon>Ascomycota</taxon>
        <taxon>Pezizomycotina</taxon>
        <taxon>Lecanoromycetes</taxon>
        <taxon>OSLEUM clade</taxon>
        <taxon>Ostropomycetidae</taxon>
        <taxon>Ostropales</taxon>
        <taxon>Graphidaceae</taxon>
        <taxon>Gomphilloideae</taxon>
        <taxon>Gomphillus</taxon>
    </lineage>
</organism>
<dbReference type="InterPro" id="IPR050140">
    <property type="entry name" value="SRY-related_HMG-box_TF-like"/>
</dbReference>
<evidence type="ECO:0000313" key="7">
    <source>
        <dbReference type="EMBL" id="CAF9908491.1"/>
    </source>
</evidence>
<feature type="region of interest" description="Disordered" evidence="5">
    <location>
        <begin position="230"/>
        <end position="339"/>
    </location>
</feature>
<evidence type="ECO:0000313" key="8">
    <source>
        <dbReference type="Proteomes" id="UP000664169"/>
    </source>
</evidence>
<comment type="caution">
    <text evidence="7">The sequence shown here is derived from an EMBL/GenBank/DDBJ whole genome shotgun (WGS) entry which is preliminary data.</text>
</comment>
<feature type="compositionally biased region" description="Polar residues" evidence="5">
    <location>
        <begin position="299"/>
        <end position="313"/>
    </location>
</feature>
<keyword evidence="1" id="KW-0805">Transcription regulation</keyword>
<dbReference type="GO" id="GO:0005634">
    <property type="term" value="C:nucleus"/>
    <property type="evidence" value="ECO:0007669"/>
    <property type="project" value="UniProtKB-UniRule"/>
</dbReference>
<keyword evidence="8" id="KW-1185">Reference proteome</keyword>
<dbReference type="CDD" id="cd01389">
    <property type="entry name" value="HMG-box_ROX1-like"/>
    <property type="match status" value="1"/>
</dbReference>
<evidence type="ECO:0000256" key="1">
    <source>
        <dbReference type="ARBA" id="ARBA00023015"/>
    </source>
</evidence>
<dbReference type="Proteomes" id="UP000664169">
    <property type="component" value="Unassembled WGS sequence"/>
</dbReference>
<keyword evidence="2 4" id="KW-0238">DNA-binding</keyword>
<feature type="region of interest" description="Disordered" evidence="5">
    <location>
        <begin position="46"/>
        <end position="84"/>
    </location>
</feature>
<dbReference type="PANTHER" id="PTHR10270:SF320">
    <property type="entry name" value="BOX TRANSCRIPTIONAL REGULATOR, PUTATIVE (AFU_ORTHOLOGUE AFUA_4G10820)-RELATED"/>
    <property type="match status" value="1"/>
</dbReference>
<keyword evidence="4" id="KW-0539">Nucleus</keyword>
<feature type="compositionally biased region" description="Polar residues" evidence="5">
    <location>
        <begin position="323"/>
        <end position="336"/>
    </location>
</feature>
<dbReference type="Gene3D" id="1.10.30.10">
    <property type="entry name" value="High mobility group box domain"/>
    <property type="match status" value="1"/>
</dbReference>
<dbReference type="SUPFAM" id="SSF47095">
    <property type="entry name" value="HMG-box"/>
    <property type="match status" value="1"/>
</dbReference>
<feature type="compositionally biased region" description="Basic and acidic residues" evidence="5">
    <location>
        <begin position="63"/>
        <end position="81"/>
    </location>
</feature>
<dbReference type="GO" id="GO:0000122">
    <property type="term" value="P:negative regulation of transcription by RNA polymerase II"/>
    <property type="evidence" value="ECO:0007669"/>
    <property type="project" value="TreeGrafter"/>
</dbReference>
<protein>
    <recommendedName>
        <fullName evidence="6">HMG box domain-containing protein</fullName>
    </recommendedName>
</protein>
<dbReference type="GO" id="GO:0030154">
    <property type="term" value="P:cell differentiation"/>
    <property type="evidence" value="ECO:0007669"/>
    <property type="project" value="TreeGrafter"/>
</dbReference>
<evidence type="ECO:0000259" key="6">
    <source>
        <dbReference type="PROSITE" id="PS50118"/>
    </source>
</evidence>
<feature type="region of interest" description="Disordered" evidence="5">
    <location>
        <begin position="466"/>
        <end position="508"/>
    </location>
</feature>
<reference evidence="7" key="1">
    <citation type="submission" date="2021-03" db="EMBL/GenBank/DDBJ databases">
        <authorList>
            <person name="Tagirdzhanova G."/>
        </authorList>
    </citation>
    <scope>NUCLEOTIDE SEQUENCE</scope>
</reference>
<name>A0A8H3EKQ7_9LECA</name>
<proteinExistence type="predicted"/>
<dbReference type="SMART" id="SM00398">
    <property type="entry name" value="HMG"/>
    <property type="match status" value="1"/>
</dbReference>
<dbReference type="InterPro" id="IPR009071">
    <property type="entry name" value="HMG_box_dom"/>
</dbReference>
<gene>
    <name evidence="7" type="ORF">GOMPHAMPRED_006178</name>
</gene>
<feature type="domain" description="HMG box" evidence="6">
    <location>
        <begin position="100"/>
        <end position="168"/>
    </location>
</feature>
<evidence type="ECO:0000256" key="3">
    <source>
        <dbReference type="ARBA" id="ARBA00023163"/>
    </source>
</evidence>
<dbReference type="FunFam" id="1.10.30.10:FF:000041">
    <property type="entry name" value="HMG box family protein"/>
    <property type="match status" value="1"/>
</dbReference>
<feature type="region of interest" description="Disordered" evidence="5">
    <location>
        <begin position="613"/>
        <end position="662"/>
    </location>
</feature>
<dbReference type="GO" id="GO:0000978">
    <property type="term" value="F:RNA polymerase II cis-regulatory region sequence-specific DNA binding"/>
    <property type="evidence" value="ECO:0007669"/>
    <property type="project" value="TreeGrafter"/>
</dbReference>
<sequence>MTAVDNRSSSSTGHRSLRSFVYKDQEQIRRHNDIVVRNPELSNPILLRSSTRNLQKTPTLSTDKPDQETEDRLPSISRDGDLTIQDSSPHVCLCQPDPKVPRPRNAFILFRQHHQAAVVAQNPGLANPDISKIIGDAWRASPIETKNHWKKLAEEEKLRHQKLYPDYRYQPRRAGRNSLSSSVTVDPETQLCLKCGGKTMQTYTNLPTPVNIVSPRPAPTETSMIGNTILSRGSRYIGSPSYPPSPADSRGFPPTNPSSSSSLRHRDPISQSGPDPKKRRYDSPGSPPSRPGPMRISPAISQSTRRPSISHSEILTRGHGPSTLRTQMPSAHTHTTPGLALAPLQIDKTREAASHGRAIEAMVMSIPALMKIKVLAKISPPLAIPGPTSPPHDTRGALIAVEGPDEEAIKLTTNYLKDCLERDGDYKVRIMLKPITTPFENNTSWLDTIRAYHDESAEIIKYITTNPSPEEENQATTELSSRRTSRATTTTTKPHTDTNRNNGEDEPMLSPVLSPVQTTKPPSLFYHRLHRPIPIIIAPLYQLSLTNLAASQIPINDEYSPTDHWQWMATLWRGIIGPDVTIDIQNPTSIYSSDITSPNQIGTAPMTGITYSRGSASSSVTGKDVNMLSGGSGGGGVGSDGNGGSVNQPPPPPLPPATSTTTRNVPLVDVRLQDARAVFLRGEAGGAVSETGLRRMGFEVSEWLRDIEGRERDRAKRERTRS</sequence>
<dbReference type="PROSITE" id="PS50118">
    <property type="entry name" value="HMG_BOX_2"/>
    <property type="match status" value="1"/>
</dbReference>
<feature type="compositionally biased region" description="Gly residues" evidence="5">
    <location>
        <begin position="630"/>
        <end position="644"/>
    </location>
</feature>
<dbReference type="EMBL" id="CAJPDQ010000004">
    <property type="protein sequence ID" value="CAF9908491.1"/>
    <property type="molecule type" value="Genomic_DNA"/>
</dbReference>
<feature type="compositionally biased region" description="Polar residues" evidence="5">
    <location>
        <begin position="48"/>
        <end position="62"/>
    </location>
</feature>
<dbReference type="Pfam" id="PF00505">
    <property type="entry name" value="HMG_box"/>
    <property type="match status" value="1"/>
</dbReference>
<keyword evidence="3" id="KW-0804">Transcription</keyword>
<dbReference type="AlphaFoldDB" id="A0A8H3EKQ7"/>
<dbReference type="GO" id="GO:0001228">
    <property type="term" value="F:DNA-binding transcription activator activity, RNA polymerase II-specific"/>
    <property type="evidence" value="ECO:0007669"/>
    <property type="project" value="TreeGrafter"/>
</dbReference>
<dbReference type="InterPro" id="IPR036910">
    <property type="entry name" value="HMG_box_dom_sf"/>
</dbReference>
<evidence type="ECO:0000256" key="5">
    <source>
        <dbReference type="SAM" id="MobiDB-lite"/>
    </source>
</evidence>
<dbReference type="OrthoDB" id="6247875at2759"/>
<evidence type="ECO:0000256" key="4">
    <source>
        <dbReference type="PROSITE-ProRule" id="PRU00267"/>
    </source>
</evidence>
<accession>A0A8H3EKQ7</accession>